<dbReference type="PANTHER" id="PTHR36842">
    <property type="entry name" value="PROTEIN TOLB HOMOLOG"/>
    <property type="match status" value="1"/>
</dbReference>
<dbReference type="Pfam" id="PF07676">
    <property type="entry name" value="PD40"/>
    <property type="match status" value="3"/>
</dbReference>
<evidence type="ECO:0000313" key="2">
    <source>
        <dbReference type="EMBL" id="SPD88020.1"/>
    </source>
</evidence>
<name>A0A2N9JIY9_9ACTN</name>
<dbReference type="RefSeq" id="WP_105186618.1">
    <property type="nucleotide sequence ID" value="NZ_BAAAGO010000035.1"/>
</dbReference>
<keyword evidence="3" id="KW-1185">Reference proteome</keyword>
<protein>
    <submittedName>
        <fullName evidence="2">Periplasmic component of the Tol biopolymer transport system</fullName>
    </submittedName>
</protein>
<reference evidence="2 3" key="1">
    <citation type="submission" date="2018-02" db="EMBL/GenBank/DDBJ databases">
        <authorList>
            <person name="Cohen D.B."/>
            <person name="Kent A.D."/>
        </authorList>
    </citation>
    <scope>NUCLEOTIDE SEQUENCE [LARGE SCALE GENOMIC DNA]</scope>
    <source>
        <strain evidence="2">1</strain>
    </source>
</reference>
<dbReference type="Proteomes" id="UP000238164">
    <property type="component" value="Chromosome 1"/>
</dbReference>
<dbReference type="SUPFAM" id="SSF69304">
    <property type="entry name" value="Tricorn protease N-terminal domain"/>
    <property type="match status" value="1"/>
</dbReference>
<sequence>MTIRQGARQLATGQRSRLHVLHVDSGEDVVIAESGSLLFEAPNWTPDGAWLLVNGDGGLFRVAPSGGGLVPVGLGDVPGINNDHVLSPDGSSVFVSAFDGHLYEVVLATGESRRVSNDRGDHFMHFLHGVSPDGQTLAYIGLQIEPDGSVLTNVWTIPAAGGIDVQLTDDRYPDDGSEYSPDGAWIYFNSERGSSTPGHAQLFRMAIDGSNVQQLTDDERVNWFPHPSPDGSRIAFVSFPPGTLGHPADLPVLLRLIEADGTVRDLISLFGGQGTINVASWAPDGRRLAYVDYPIEG</sequence>
<accession>A0A2N9JIY9</accession>
<dbReference type="Gene3D" id="2.120.10.30">
    <property type="entry name" value="TolB, C-terminal domain"/>
    <property type="match status" value="1"/>
</dbReference>
<gene>
    <name evidence="2" type="ORF">MPLG2_2990</name>
</gene>
<evidence type="ECO:0000313" key="3">
    <source>
        <dbReference type="Proteomes" id="UP000238164"/>
    </source>
</evidence>
<dbReference type="KEGG" id="mgg:MPLG2_2990"/>
<comment type="similarity">
    <text evidence="1">Belongs to the TolB family.</text>
</comment>
<dbReference type="InterPro" id="IPR011659">
    <property type="entry name" value="WD40"/>
</dbReference>
<evidence type="ECO:0000256" key="1">
    <source>
        <dbReference type="ARBA" id="ARBA00009820"/>
    </source>
</evidence>
<dbReference type="AlphaFoldDB" id="A0A2N9JIY9"/>
<dbReference type="PANTHER" id="PTHR36842:SF1">
    <property type="entry name" value="PROTEIN TOLB"/>
    <property type="match status" value="1"/>
</dbReference>
<proteinExistence type="inferred from homology"/>
<dbReference type="InterPro" id="IPR011042">
    <property type="entry name" value="6-blade_b-propeller_TolB-like"/>
</dbReference>
<organism evidence="2 3">
    <name type="scientific">Micropruina glycogenica</name>
    <dbReference type="NCBI Taxonomy" id="75385"/>
    <lineage>
        <taxon>Bacteria</taxon>
        <taxon>Bacillati</taxon>
        <taxon>Actinomycetota</taxon>
        <taxon>Actinomycetes</taxon>
        <taxon>Propionibacteriales</taxon>
        <taxon>Nocardioidaceae</taxon>
        <taxon>Micropruina</taxon>
    </lineage>
</organism>
<dbReference type="OrthoDB" id="262125at2"/>
<dbReference type="EMBL" id="LT985188">
    <property type="protein sequence ID" value="SPD88020.1"/>
    <property type="molecule type" value="Genomic_DNA"/>
</dbReference>